<evidence type="ECO:0000259" key="1">
    <source>
        <dbReference type="Pfam" id="PF13449"/>
    </source>
</evidence>
<dbReference type="PANTHER" id="PTHR37957:SF1">
    <property type="entry name" value="PHYTASE-LIKE DOMAIN-CONTAINING PROTEIN"/>
    <property type="match status" value="1"/>
</dbReference>
<evidence type="ECO:0000313" key="2">
    <source>
        <dbReference type="EMBL" id="KJE23989.1"/>
    </source>
</evidence>
<reference evidence="3" key="1">
    <citation type="submission" date="2015-02" db="EMBL/GenBank/DDBJ databases">
        <title>Draft Genome of Frankia sp. CpI1-S.</title>
        <authorList>
            <person name="Oshone R.T."/>
            <person name="Ngom M."/>
            <person name="Ghodhbane-Gtari F."/>
            <person name="Gtari M."/>
            <person name="Morris K."/>
            <person name="Thomas K."/>
            <person name="Sen A."/>
            <person name="Tisa L.S."/>
        </authorList>
    </citation>
    <scope>NUCLEOTIDE SEQUENCE [LARGE SCALE GENOMIC DNA]</scope>
    <source>
        <strain evidence="3">CpI1-S</strain>
    </source>
</reference>
<accession>A0A0D8BIZ8</accession>
<name>A0A0D8BIZ8_9ACTN</name>
<gene>
    <name evidence="2" type="ORF">FF36_01678</name>
</gene>
<feature type="domain" description="Phytase-like" evidence="1">
    <location>
        <begin position="82"/>
        <end position="423"/>
    </location>
</feature>
<sequence precursor="true">MRESGGSVVASRRLRGWAVAGLALTVPLGLVAGQGIASAAPASAGSTVPTVVATGTLPDTGLAEFSNGLIPGSVDTDRGVNLGGIGSDLYPAGRPNEFWTVTDRGPNGQIKVAGKNRRTFPVPGFDPAILKVRVDGSALKVLESLPITTAHGAPVTGLSNIDGYDETPYTWDAQTKLPFNPNGLDTEGLVRTRGGEFWLVDEYSPSLLRISARGKVLARHVPAGLKLTGTDYPVIPSLPAILTNRKINRGFEGIALAPDGRTLYLAVQSPLLVPDKDTGEASRSTRIFRFDTATNKVTGEFVYRLEDVRTFDPSADGDPAEMKISSLAAVDEHTLLVDERTDPVARLYTVDLRKATNILGTAWDSAATSPSLESLADPATAGVTVLPKRLAVDLEAVPGLPDKIEGVAVLGPRTIAVANDNDFGLGTFDANGQLVDSGVKSKILLLRLNRPLS</sequence>
<dbReference type="PANTHER" id="PTHR37957">
    <property type="entry name" value="BLR7070 PROTEIN"/>
    <property type="match status" value="1"/>
</dbReference>
<keyword evidence="3" id="KW-1185">Reference proteome</keyword>
<protein>
    <submittedName>
        <fullName evidence="2">Esterase-like activity of phytase</fullName>
    </submittedName>
</protein>
<organism evidence="2 3">
    <name type="scientific">Frankia torreyi</name>
    <dbReference type="NCBI Taxonomy" id="1856"/>
    <lineage>
        <taxon>Bacteria</taxon>
        <taxon>Bacillati</taxon>
        <taxon>Actinomycetota</taxon>
        <taxon>Actinomycetes</taxon>
        <taxon>Frankiales</taxon>
        <taxon>Frankiaceae</taxon>
        <taxon>Frankia</taxon>
    </lineage>
</organism>
<dbReference type="OrthoDB" id="9758957at2"/>
<dbReference type="InterPro" id="IPR027372">
    <property type="entry name" value="Phytase-like_dom"/>
</dbReference>
<dbReference type="Proteomes" id="UP000032545">
    <property type="component" value="Unassembled WGS sequence"/>
</dbReference>
<reference evidence="2 3" key="2">
    <citation type="journal article" date="2016" name="Genome Announc.">
        <title>Permanent Draft Genome Sequences for Two Variants of Frankia sp. Strain CpI1, the First Frankia Strain Isolated from Root Nodules of Comptonia peregrina.</title>
        <authorList>
            <person name="Oshone R."/>
            <person name="Hurst S.G.IV."/>
            <person name="Abebe-Akele F."/>
            <person name="Simpson S."/>
            <person name="Morris K."/>
            <person name="Thomas W.K."/>
            <person name="Tisa L.S."/>
        </authorList>
    </citation>
    <scope>NUCLEOTIDE SEQUENCE [LARGE SCALE GENOMIC DNA]</scope>
    <source>
        <strain evidence="3">CpI1-S</strain>
    </source>
</reference>
<evidence type="ECO:0000313" key="3">
    <source>
        <dbReference type="Proteomes" id="UP000032545"/>
    </source>
</evidence>
<dbReference type="RefSeq" id="WP_082121763.1">
    <property type="nucleotide sequence ID" value="NZ_JYFN01000009.1"/>
</dbReference>
<proteinExistence type="predicted"/>
<dbReference type="SUPFAM" id="SSF101898">
    <property type="entry name" value="NHL repeat"/>
    <property type="match status" value="1"/>
</dbReference>
<dbReference type="EMBL" id="JYFN01000009">
    <property type="protein sequence ID" value="KJE23989.1"/>
    <property type="molecule type" value="Genomic_DNA"/>
</dbReference>
<dbReference type="AlphaFoldDB" id="A0A0D8BIZ8"/>
<comment type="caution">
    <text evidence="2">The sequence shown here is derived from an EMBL/GenBank/DDBJ whole genome shotgun (WGS) entry which is preliminary data.</text>
</comment>
<dbReference type="PATRIC" id="fig|1502723.3.peg.6553"/>
<dbReference type="Pfam" id="PF13449">
    <property type="entry name" value="Phytase-like"/>
    <property type="match status" value="1"/>
</dbReference>